<dbReference type="InterPro" id="IPR017946">
    <property type="entry name" value="PLC-like_Pdiesterase_TIM-brl"/>
</dbReference>
<dbReference type="RefSeq" id="WP_039662816.1">
    <property type="nucleotide sequence ID" value="NZ_CP007772.1"/>
</dbReference>
<evidence type="ECO:0000313" key="2">
    <source>
        <dbReference type="Proteomes" id="UP000031135"/>
    </source>
</evidence>
<dbReference type="SUPFAM" id="SSF51695">
    <property type="entry name" value="PLC-like phosphodiesterases"/>
    <property type="match status" value="1"/>
</dbReference>
<evidence type="ECO:0000313" key="1">
    <source>
        <dbReference type="EMBL" id="AJC90222.1"/>
    </source>
</evidence>
<organism evidence="1 2">
    <name type="scientific">Campylobacter subantarcticus LMG 24374</name>
    <dbReference type="NCBI Taxonomy" id="1388751"/>
    <lineage>
        <taxon>Bacteria</taxon>
        <taxon>Pseudomonadati</taxon>
        <taxon>Campylobacterota</taxon>
        <taxon>Epsilonproteobacteria</taxon>
        <taxon>Campylobacterales</taxon>
        <taxon>Campylobacteraceae</taxon>
        <taxon>Campylobacter</taxon>
    </lineage>
</organism>
<reference evidence="1 2" key="1">
    <citation type="journal article" date="2014" name="Genome Biol. Evol.">
        <title>Comparative Genomics of the Campylobacter lari Group.</title>
        <authorList>
            <person name="Miller W.G."/>
            <person name="Yee E."/>
            <person name="Chapman M.H."/>
            <person name="Smith T.P."/>
            <person name="Bono J.L."/>
            <person name="Huynh S."/>
            <person name="Parker C.T."/>
            <person name="Vandamme P."/>
            <person name="Luong K."/>
            <person name="Korlach J."/>
        </authorList>
    </citation>
    <scope>NUCLEOTIDE SEQUENCE [LARGE SCALE GENOMIC DNA]</scope>
    <source>
        <strain evidence="1 2">LMG 24374</strain>
    </source>
</reference>
<dbReference type="Gene3D" id="3.20.20.190">
    <property type="entry name" value="Phosphatidylinositol (PI) phosphodiesterase"/>
    <property type="match status" value="1"/>
</dbReference>
<dbReference type="EMBL" id="CP007772">
    <property type="protein sequence ID" value="AJC90222.1"/>
    <property type="molecule type" value="Genomic_DNA"/>
</dbReference>
<dbReference type="AlphaFoldDB" id="A0A0A8H8B9"/>
<sequence>MKIISHRGIWGKCSEKNTLKAFERSFCNDFGVETDLRDMLEQIVISHDMSNSSCLTLDDFFALYKRFSSNFPLALNIKADGLQSILKEFLEKYDVDNYFVFDMSVPDALLYIKAGFNVFTRQSEYEKQPSFYNEACGVWMDEFCEHWIDEKIIQGHLENNKKICIVSPELHKRDFKKEWQEYKEISKKLDNGDSLMLCTDYPFQAREFFNV</sequence>
<gene>
    <name evidence="1" type="ORF">CSUB8521_0334</name>
</gene>
<dbReference type="OrthoDB" id="9810159at2"/>
<dbReference type="KEGG" id="csm:CSUB8521_0334"/>
<dbReference type="GO" id="GO:0008081">
    <property type="term" value="F:phosphoric diester hydrolase activity"/>
    <property type="evidence" value="ECO:0007669"/>
    <property type="project" value="InterPro"/>
</dbReference>
<dbReference type="HOGENOM" id="CLU_095644_0_0_7"/>
<evidence type="ECO:0008006" key="3">
    <source>
        <dbReference type="Google" id="ProtNLM"/>
    </source>
</evidence>
<dbReference type="Proteomes" id="UP000031135">
    <property type="component" value="Chromosome"/>
</dbReference>
<accession>A0A0A8H8B9</accession>
<dbReference type="GO" id="GO:0006629">
    <property type="term" value="P:lipid metabolic process"/>
    <property type="evidence" value="ECO:0007669"/>
    <property type="project" value="InterPro"/>
</dbReference>
<name>A0A0A8H8B9_9BACT</name>
<protein>
    <recommendedName>
        <fullName evidence="3">Glycerophosphodiester phosphodiesterase</fullName>
    </recommendedName>
</protein>
<proteinExistence type="predicted"/>